<accession>A0A023DIZ9</accession>
<proteinExistence type="predicted"/>
<dbReference type="Proteomes" id="UP000023561">
    <property type="component" value="Unassembled WGS sequence"/>
</dbReference>
<sequence length="52" mass="5885">MNSLVCQRELHGTRPCTTLYFTGGFALPFQKFIPCGDLDRAKIEICLTFHPP</sequence>
<comment type="caution">
    <text evidence="1">The sequence shown here is derived from an EMBL/GenBank/DDBJ whole genome shotgun (WGS) entry which is preliminary data.</text>
</comment>
<evidence type="ECO:0000313" key="1">
    <source>
        <dbReference type="EMBL" id="GAJ41218.1"/>
    </source>
</evidence>
<dbReference type="AlphaFoldDB" id="A0A023DIZ9"/>
<gene>
    <name evidence="1" type="ORF">GCA01S_060_00330</name>
</gene>
<keyword evidence="2" id="KW-1185">Reference proteome</keyword>
<organism evidence="1 2">
    <name type="scientific">Parageobacillus caldoxylosilyticus NBRC 107762</name>
    <dbReference type="NCBI Taxonomy" id="1220594"/>
    <lineage>
        <taxon>Bacteria</taxon>
        <taxon>Bacillati</taxon>
        <taxon>Bacillota</taxon>
        <taxon>Bacilli</taxon>
        <taxon>Bacillales</taxon>
        <taxon>Anoxybacillaceae</taxon>
        <taxon>Saccharococcus</taxon>
    </lineage>
</organism>
<dbReference type="EMBL" id="BAWO01000060">
    <property type="protein sequence ID" value="GAJ41218.1"/>
    <property type="molecule type" value="Genomic_DNA"/>
</dbReference>
<protein>
    <submittedName>
        <fullName evidence="1">Uncharacterized protein</fullName>
    </submittedName>
</protein>
<reference evidence="1 2" key="1">
    <citation type="submission" date="2014-04" db="EMBL/GenBank/DDBJ databases">
        <title>Whole genome shotgun sequence of Geobacillus caldoxylosilyticus NBRC 107762.</title>
        <authorList>
            <person name="Hosoyama A."/>
            <person name="Hosoyama Y."/>
            <person name="Katano-Makiyama Y."/>
            <person name="Tsuchikane K."/>
            <person name="Ohji S."/>
            <person name="Ichikawa N."/>
            <person name="Yamazoe A."/>
            <person name="Fujita N."/>
        </authorList>
    </citation>
    <scope>NUCLEOTIDE SEQUENCE [LARGE SCALE GENOMIC DNA]</scope>
    <source>
        <strain evidence="1 2">NBRC 107762</strain>
    </source>
</reference>
<evidence type="ECO:0000313" key="2">
    <source>
        <dbReference type="Proteomes" id="UP000023561"/>
    </source>
</evidence>
<name>A0A023DIZ9_9BACL</name>